<dbReference type="InterPro" id="IPR011712">
    <property type="entry name" value="Sig_transdc_His_kin_sub3_dim/P"/>
</dbReference>
<dbReference type="InterPro" id="IPR050482">
    <property type="entry name" value="Sensor_HK_TwoCompSys"/>
</dbReference>
<keyword evidence="8 13" id="KW-0418">Kinase</keyword>
<dbReference type="PANTHER" id="PTHR24421:SF37">
    <property type="entry name" value="SENSOR HISTIDINE KINASE NARS"/>
    <property type="match status" value="1"/>
</dbReference>
<keyword evidence="3 13" id="KW-1003">Cell membrane</keyword>
<evidence type="ECO:0000313" key="17">
    <source>
        <dbReference type="Proteomes" id="UP000019243"/>
    </source>
</evidence>
<evidence type="ECO:0000256" key="14">
    <source>
        <dbReference type="SAM" id="Phobius"/>
    </source>
</evidence>
<dbReference type="PROSITE" id="PS50109">
    <property type="entry name" value="HIS_KIN"/>
    <property type="match status" value="1"/>
</dbReference>
<dbReference type="GO" id="GO:0005886">
    <property type="term" value="C:plasma membrane"/>
    <property type="evidence" value="ECO:0007669"/>
    <property type="project" value="UniProtKB-SubCell"/>
</dbReference>
<feature type="transmembrane region" description="Helical" evidence="14">
    <location>
        <begin position="7"/>
        <end position="28"/>
    </location>
</feature>
<name>W7CVC8_9LIST</name>
<dbReference type="CDD" id="cd16917">
    <property type="entry name" value="HATPase_UhpB-NarQ-NarX-like"/>
    <property type="match status" value="1"/>
</dbReference>
<evidence type="ECO:0000256" key="10">
    <source>
        <dbReference type="ARBA" id="ARBA00022989"/>
    </source>
</evidence>
<protein>
    <recommendedName>
        <fullName evidence="13">Sensor histidine kinase</fullName>
        <ecNumber evidence="13">2.7.13.3</ecNumber>
    </recommendedName>
</protein>
<evidence type="ECO:0000256" key="2">
    <source>
        <dbReference type="ARBA" id="ARBA00004651"/>
    </source>
</evidence>
<evidence type="ECO:0000256" key="4">
    <source>
        <dbReference type="ARBA" id="ARBA00022553"/>
    </source>
</evidence>
<keyword evidence="17" id="KW-1185">Reference proteome</keyword>
<comment type="catalytic activity">
    <reaction evidence="1 13">
        <text>ATP + protein L-histidine = ADP + protein N-phospho-L-histidine.</text>
        <dbReference type="EC" id="2.7.13.3"/>
    </reaction>
</comment>
<dbReference type="GO" id="GO:0046983">
    <property type="term" value="F:protein dimerization activity"/>
    <property type="evidence" value="ECO:0007669"/>
    <property type="project" value="InterPro"/>
</dbReference>
<dbReference type="GO" id="GO:0000155">
    <property type="term" value="F:phosphorelay sensor kinase activity"/>
    <property type="evidence" value="ECO:0007669"/>
    <property type="project" value="UniProtKB-UniRule"/>
</dbReference>
<dbReference type="Pfam" id="PF02518">
    <property type="entry name" value="HATPase_c"/>
    <property type="match status" value="1"/>
</dbReference>
<accession>W7CVC8</accession>
<evidence type="ECO:0000256" key="9">
    <source>
        <dbReference type="ARBA" id="ARBA00022840"/>
    </source>
</evidence>
<dbReference type="AlphaFoldDB" id="W7CVC8"/>
<dbReference type="EC" id="2.7.13.3" evidence="13"/>
<dbReference type="Gene3D" id="3.30.565.10">
    <property type="entry name" value="Histidine kinase-like ATPase, C-terminal domain"/>
    <property type="match status" value="1"/>
</dbReference>
<evidence type="ECO:0000256" key="6">
    <source>
        <dbReference type="ARBA" id="ARBA00022692"/>
    </source>
</evidence>
<keyword evidence="9 13" id="KW-0067">ATP-binding</keyword>
<dbReference type="EMBL" id="AODH01000016">
    <property type="protein sequence ID" value="EUJ40655.1"/>
    <property type="molecule type" value="Genomic_DNA"/>
</dbReference>
<comment type="subcellular location">
    <subcellularLocation>
        <location evidence="2 13">Cell membrane</location>
        <topology evidence="2 13">Multi-pass membrane protein</topology>
    </subcellularLocation>
</comment>
<evidence type="ECO:0000256" key="8">
    <source>
        <dbReference type="ARBA" id="ARBA00022777"/>
    </source>
</evidence>
<keyword evidence="5 13" id="KW-0808">Transferase</keyword>
<keyword evidence="6 14" id="KW-0812">Transmembrane</keyword>
<gene>
    <name evidence="16" type="ORF">BCAMP_04657</name>
</gene>
<dbReference type="Pfam" id="PF07730">
    <property type="entry name" value="HisKA_3"/>
    <property type="match status" value="1"/>
</dbReference>
<evidence type="ECO:0000256" key="13">
    <source>
        <dbReference type="PIRNR" id="PIRNR037431"/>
    </source>
</evidence>
<evidence type="ECO:0000256" key="11">
    <source>
        <dbReference type="ARBA" id="ARBA00023012"/>
    </source>
</evidence>
<comment type="caution">
    <text evidence="16">The sequence shown here is derived from an EMBL/GenBank/DDBJ whole genome shotgun (WGS) entry which is preliminary data.</text>
</comment>
<dbReference type="SMART" id="SM00387">
    <property type="entry name" value="HATPase_c"/>
    <property type="match status" value="1"/>
</dbReference>
<evidence type="ECO:0000256" key="1">
    <source>
        <dbReference type="ARBA" id="ARBA00000085"/>
    </source>
</evidence>
<dbReference type="InterPro" id="IPR036890">
    <property type="entry name" value="HATPase_C_sf"/>
</dbReference>
<feature type="domain" description="Histidine kinase" evidence="15">
    <location>
        <begin position="150"/>
        <end position="347"/>
    </location>
</feature>
<keyword evidence="4" id="KW-0597">Phosphoprotein</keyword>
<dbReference type="Proteomes" id="UP000019243">
    <property type="component" value="Unassembled WGS sequence"/>
</dbReference>
<dbReference type="RefSeq" id="WP_051456877.1">
    <property type="nucleotide sequence ID" value="NZ_AODH01000016.1"/>
</dbReference>
<dbReference type="InterPro" id="IPR005467">
    <property type="entry name" value="His_kinase_dom"/>
</dbReference>
<dbReference type="GO" id="GO:0005524">
    <property type="term" value="F:ATP binding"/>
    <property type="evidence" value="ECO:0007669"/>
    <property type="project" value="UniProtKB-UniRule"/>
</dbReference>
<proteinExistence type="predicted"/>
<reference evidence="16 17" key="1">
    <citation type="submission" date="2012-12" db="EMBL/GenBank/DDBJ databases">
        <title>Novel taxa of Listeriaceae from agricultural environments in the United States.</title>
        <authorList>
            <person name="den Bakker H.C."/>
            <person name="Allred A."/>
            <person name="Warchocki S."/>
            <person name="Wright E.M."/>
            <person name="Burrell A."/>
            <person name="Nightingale K.K."/>
            <person name="Kephart D."/>
            <person name="Wiedmann M."/>
        </authorList>
    </citation>
    <scope>NUCLEOTIDE SEQUENCE [LARGE SCALE GENOMIC DNA]</scope>
    <source>
        <strain evidence="16 17">FSL F6-1037</strain>
    </source>
</reference>
<keyword evidence="7 13" id="KW-0547">Nucleotide-binding</keyword>
<feature type="transmembrane region" description="Helical" evidence="14">
    <location>
        <begin position="48"/>
        <end position="71"/>
    </location>
</feature>
<dbReference type="InterPro" id="IPR003594">
    <property type="entry name" value="HATPase_dom"/>
</dbReference>
<organism evidence="16 17">
    <name type="scientific">Brochothrix campestris FSL F6-1037</name>
    <dbReference type="NCBI Taxonomy" id="1265861"/>
    <lineage>
        <taxon>Bacteria</taxon>
        <taxon>Bacillati</taxon>
        <taxon>Bacillota</taxon>
        <taxon>Bacilli</taxon>
        <taxon>Bacillales</taxon>
        <taxon>Listeriaceae</taxon>
        <taxon>Brochothrix</taxon>
    </lineage>
</organism>
<dbReference type="OrthoDB" id="9795828at2"/>
<dbReference type="SUPFAM" id="SSF55874">
    <property type="entry name" value="ATPase domain of HSP90 chaperone/DNA topoisomerase II/histidine kinase"/>
    <property type="match status" value="1"/>
</dbReference>
<keyword evidence="11 13" id="KW-0902">Two-component regulatory system</keyword>
<keyword evidence="12 13" id="KW-0472">Membrane</keyword>
<evidence type="ECO:0000256" key="12">
    <source>
        <dbReference type="ARBA" id="ARBA00023136"/>
    </source>
</evidence>
<evidence type="ECO:0000256" key="5">
    <source>
        <dbReference type="ARBA" id="ARBA00022679"/>
    </source>
</evidence>
<evidence type="ECO:0000256" key="7">
    <source>
        <dbReference type="ARBA" id="ARBA00022741"/>
    </source>
</evidence>
<dbReference type="PIRSF" id="PIRSF037431">
    <property type="entry name" value="STHK_LiaS"/>
    <property type="match status" value="1"/>
</dbReference>
<evidence type="ECO:0000259" key="15">
    <source>
        <dbReference type="PROSITE" id="PS50109"/>
    </source>
</evidence>
<dbReference type="InterPro" id="IPR017202">
    <property type="entry name" value="LiaS/VraS"/>
</dbReference>
<keyword evidence="10 14" id="KW-1133">Transmembrane helix</keyword>
<dbReference type="PANTHER" id="PTHR24421">
    <property type="entry name" value="NITRATE/NITRITE SENSOR PROTEIN NARX-RELATED"/>
    <property type="match status" value="1"/>
</dbReference>
<sequence>MSLFKWGVITGPLLTFILTLVVIIGVIMETSLTFKQLFWTGGYAGIPVGVIFLTIALIVGGVLGGVLSVNLRKQLDTVNRQMRVTRTLPESIQSTGVKEFKEITLMKRAVIDLQTRYQQQVIASQQLSEQTKGSISTQTKEDILMNERQRLARELHDSVSQQLFAATMMLSAVNETVDETALPPVIVNQLHLIEKTINESQSEMRALLLHLRPVLLEGKSLQQGIEGLLRELQSKVPLKMTWKIDPIVFPTALENHLFRVVQELISNTMRHAKAHHLNVYFKQVQKIAILRVVDDGKGFEVTAFNANPGSYGLQNVQERINEIGGSLKIISFPKQGTSVEIKIPIVEEGEADD</sequence>
<evidence type="ECO:0000256" key="3">
    <source>
        <dbReference type="ARBA" id="ARBA00022475"/>
    </source>
</evidence>
<dbReference type="PATRIC" id="fig|1265861.3.peg.916"/>
<dbReference type="STRING" id="1265861.BCAMP_04657"/>
<dbReference type="Gene3D" id="1.20.5.1930">
    <property type="match status" value="1"/>
</dbReference>
<evidence type="ECO:0000313" key="16">
    <source>
        <dbReference type="EMBL" id="EUJ40655.1"/>
    </source>
</evidence>